<evidence type="ECO:0000256" key="14">
    <source>
        <dbReference type="SAM" id="Phobius"/>
    </source>
</evidence>
<feature type="domain" description="G-protein coupled receptors family 1 profile" evidence="15">
    <location>
        <begin position="50"/>
        <end position="354"/>
    </location>
</feature>
<feature type="transmembrane region" description="Helical" evidence="14">
    <location>
        <begin position="150"/>
        <end position="171"/>
    </location>
</feature>
<keyword evidence="4 12" id="KW-0812">Transmembrane</keyword>
<keyword evidence="5 14" id="KW-1133">Transmembrane helix</keyword>
<evidence type="ECO:0000256" key="2">
    <source>
        <dbReference type="ARBA" id="ARBA00014216"/>
    </source>
</evidence>
<keyword evidence="17" id="KW-1185">Reference proteome</keyword>
<reference evidence="16 17" key="1">
    <citation type="submission" date="2024-09" db="EMBL/GenBank/DDBJ databases">
        <title>A chromosome-level genome assembly of Gray's grenadier anchovy, Coilia grayii.</title>
        <authorList>
            <person name="Fu Z."/>
        </authorList>
    </citation>
    <scope>NUCLEOTIDE SEQUENCE [LARGE SCALE GENOMIC DNA]</scope>
    <source>
        <strain evidence="16">G4</strain>
        <tissue evidence="16">Muscle</tissue>
    </source>
</reference>
<feature type="transmembrane region" description="Helical" evidence="14">
    <location>
        <begin position="191"/>
        <end position="216"/>
    </location>
</feature>
<evidence type="ECO:0000256" key="11">
    <source>
        <dbReference type="ARBA" id="ARBA00032839"/>
    </source>
</evidence>
<dbReference type="Pfam" id="PF00001">
    <property type="entry name" value="7tm_1"/>
    <property type="match status" value="1"/>
</dbReference>
<dbReference type="PRINTS" id="PR01103">
    <property type="entry name" value="ADRENERGICR"/>
</dbReference>
<evidence type="ECO:0000313" key="16">
    <source>
        <dbReference type="EMBL" id="KAL2099948.1"/>
    </source>
</evidence>
<evidence type="ECO:0000256" key="12">
    <source>
        <dbReference type="RuleBase" id="RU000688"/>
    </source>
</evidence>
<keyword evidence="9" id="KW-0325">Glycoprotein</keyword>
<proteinExistence type="inferred from homology"/>
<feature type="transmembrane region" description="Helical" evidence="14">
    <location>
        <begin position="67"/>
        <end position="87"/>
    </location>
</feature>
<dbReference type="PRINTS" id="PR00237">
    <property type="entry name" value="GPCRRHODOPSN"/>
</dbReference>
<dbReference type="GO" id="GO:0004930">
    <property type="term" value="F:G protein-coupled receptor activity"/>
    <property type="evidence" value="ECO:0007669"/>
    <property type="project" value="UniProtKB-KW"/>
</dbReference>
<accession>A0ABD1KMB9</accession>
<dbReference type="AlphaFoldDB" id="A0ABD1KMB9"/>
<evidence type="ECO:0000256" key="5">
    <source>
        <dbReference type="ARBA" id="ARBA00022989"/>
    </source>
</evidence>
<keyword evidence="3" id="KW-1003">Cell membrane</keyword>
<comment type="caution">
    <text evidence="16">The sequence shown here is derived from an EMBL/GenBank/DDBJ whole genome shotgun (WGS) entry which is preliminary data.</text>
</comment>
<evidence type="ECO:0000259" key="15">
    <source>
        <dbReference type="PROSITE" id="PS50262"/>
    </source>
</evidence>
<dbReference type="GO" id="GO:0005886">
    <property type="term" value="C:plasma membrane"/>
    <property type="evidence" value="ECO:0007669"/>
    <property type="project" value="UniProtKB-SubCell"/>
</dbReference>
<gene>
    <name evidence="16" type="ORF">ACEWY4_004342</name>
</gene>
<feature type="transmembrane region" description="Helical" evidence="14">
    <location>
        <begin position="301"/>
        <end position="326"/>
    </location>
</feature>
<name>A0ABD1KMB9_9TELE</name>
<comment type="subcellular location">
    <subcellularLocation>
        <location evidence="1">Cell membrane</location>
        <topology evidence="1">Multi-pass membrane protein</topology>
    </subcellularLocation>
</comment>
<protein>
    <recommendedName>
        <fullName evidence="2">Alpha-1A adrenergic receptor</fullName>
    </recommendedName>
    <alternativeName>
        <fullName evidence="11">Alpha-1A adrenoreceptor</fullName>
    </alternativeName>
</protein>
<dbReference type="SUPFAM" id="SSF81321">
    <property type="entry name" value="Family A G protein-coupled receptor-like"/>
    <property type="match status" value="1"/>
</dbReference>
<dbReference type="PROSITE" id="PS50262">
    <property type="entry name" value="G_PROTEIN_RECEP_F1_2"/>
    <property type="match status" value="1"/>
</dbReference>
<organism evidence="16 17">
    <name type="scientific">Coilia grayii</name>
    <name type="common">Gray's grenadier anchovy</name>
    <dbReference type="NCBI Taxonomy" id="363190"/>
    <lineage>
        <taxon>Eukaryota</taxon>
        <taxon>Metazoa</taxon>
        <taxon>Chordata</taxon>
        <taxon>Craniata</taxon>
        <taxon>Vertebrata</taxon>
        <taxon>Euteleostomi</taxon>
        <taxon>Actinopterygii</taxon>
        <taxon>Neopterygii</taxon>
        <taxon>Teleostei</taxon>
        <taxon>Clupei</taxon>
        <taxon>Clupeiformes</taxon>
        <taxon>Clupeoidei</taxon>
        <taxon>Engraulidae</taxon>
        <taxon>Coilinae</taxon>
        <taxon>Coilia</taxon>
    </lineage>
</organism>
<dbReference type="PROSITE" id="PS00237">
    <property type="entry name" value="G_PROTEIN_RECEP_F1_1"/>
    <property type="match status" value="1"/>
</dbReference>
<dbReference type="PANTHER" id="PTHR24248:SF16">
    <property type="entry name" value="ALPHA-1A ADRENERGIC RECEPTOR"/>
    <property type="match status" value="1"/>
</dbReference>
<evidence type="ECO:0000256" key="4">
    <source>
        <dbReference type="ARBA" id="ARBA00022692"/>
    </source>
</evidence>
<sequence length="485" mass="51881">MVPAEWNASTSSATELCPNCSLASLGTVPVGKAVALGLVLLVFIVCGVGGNVLVILSVAFHRHLRSVTHLFIVNLAVADLLLSAAVLPFSLAAELQGRWVFGRLLCSAWTAVDVLCCTASILSLCAISVDRYLAVSRPLGYPALATARRGACVLALLWTLAAAISVGPLLGWREPMPDDEGVCRVNEDPSYALFSALCSFYVPLAVILVMYCRVYVVARKHSRAHSRGQPLALKQEQVTLRIHKGNAPPAPRRHQENGDGGGKQKQVRQDEGSSGKGGRSRGRCSLLRLLRFSREQKAAKTLGVVVGGFVLCWLPFFLVLPIGAMFPAYHPSETVFKVTFWLGYFNSCLNPIIYPCFSQEFKRAFLSVLRAPCLCHTHPSPQSPLQLSSRRFTQPPPTPPPVSEQTQLDAPGPHNNSCVCAGTSLCPRCGGCEDPLGGCCFGVGGCHPANTSHSNCDPDSAPPTLRSADRKTVQLTLAGSQGTAV</sequence>
<keyword evidence="8 12" id="KW-0675">Receptor</keyword>
<keyword evidence="6 12" id="KW-0297">G-protein coupled receptor</keyword>
<evidence type="ECO:0000256" key="9">
    <source>
        <dbReference type="ARBA" id="ARBA00023180"/>
    </source>
</evidence>
<dbReference type="PANTHER" id="PTHR24248">
    <property type="entry name" value="ADRENERGIC RECEPTOR-RELATED G-PROTEIN COUPLED RECEPTOR"/>
    <property type="match status" value="1"/>
</dbReference>
<evidence type="ECO:0000313" key="17">
    <source>
        <dbReference type="Proteomes" id="UP001591681"/>
    </source>
</evidence>
<dbReference type="Gene3D" id="1.20.1070.10">
    <property type="entry name" value="Rhodopsin 7-helix transmembrane proteins"/>
    <property type="match status" value="1"/>
</dbReference>
<evidence type="ECO:0000256" key="6">
    <source>
        <dbReference type="ARBA" id="ARBA00023040"/>
    </source>
</evidence>
<keyword evidence="10 12" id="KW-0807">Transducer</keyword>
<evidence type="ECO:0000256" key="10">
    <source>
        <dbReference type="ARBA" id="ARBA00023224"/>
    </source>
</evidence>
<feature type="transmembrane region" description="Helical" evidence="14">
    <location>
        <begin position="34"/>
        <end position="60"/>
    </location>
</feature>
<keyword evidence="7 14" id="KW-0472">Membrane</keyword>
<feature type="compositionally biased region" description="Low complexity" evidence="13">
    <location>
        <begin position="379"/>
        <end position="389"/>
    </location>
</feature>
<feature type="region of interest" description="Disordered" evidence="13">
    <location>
        <begin position="245"/>
        <end position="281"/>
    </location>
</feature>
<evidence type="ECO:0000256" key="1">
    <source>
        <dbReference type="ARBA" id="ARBA00004651"/>
    </source>
</evidence>
<dbReference type="EMBL" id="JBHFQA010000004">
    <property type="protein sequence ID" value="KAL2099948.1"/>
    <property type="molecule type" value="Genomic_DNA"/>
</dbReference>
<feature type="region of interest" description="Disordered" evidence="13">
    <location>
        <begin position="379"/>
        <end position="409"/>
    </location>
</feature>
<feature type="transmembrane region" description="Helical" evidence="14">
    <location>
        <begin position="107"/>
        <end position="129"/>
    </location>
</feature>
<dbReference type="SMART" id="SM01381">
    <property type="entry name" value="7TM_GPCR_Srsx"/>
    <property type="match status" value="1"/>
</dbReference>
<evidence type="ECO:0000256" key="8">
    <source>
        <dbReference type="ARBA" id="ARBA00023170"/>
    </source>
</evidence>
<dbReference type="InterPro" id="IPR002233">
    <property type="entry name" value="ADR_fam"/>
</dbReference>
<evidence type="ECO:0000256" key="3">
    <source>
        <dbReference type="ARBA" id="ARBA00022475"/>
    </source>
</evidence>
<dbReference type="GO" id="GO:0071875">
    <property type="term" value="P:adrenergic receptor signaling pathway"/>
    <property type="evidence" value="ECO:0007669"/>
    <property type="project" value="UniProtKB-ARBA"/>
</dbReference>
<dbReference type="Proteomes" id="UP001591681">
    <property type="component" value="Unassembled WGS sequence"/>
</dbReference>
<evidence type="ECO:0000256" key="7">
    <source>
        <dbReference type="ARBA" id="ARBA00023136"/>
    </source>
</evidence>
<evidence type="ECO:0000256" key="13">
    <source>
        <dbReference type="SAM" id="MobiDB-lite"/>
    </source>
</evidence>
<feature type="transmembrane region" description="Helical" evidence="14">
    <location>
        <begin position="338"/>
        <end position="357"/>
    </location>
</feature>
<dbReference type="InterPro" id="IPR000276">
    <property type="entry name" value="GPCR_Rhodpsn"/>
</dbReference>
<comment type="similarity">
    <text evidence="12">Belongs to the G-protein coupled receptor 1 family.</text>
</comment>
<dbReference type="InterPro" id="IPR017452">
    <property type="entry name" value="GPCR_Rhodpsn_7TM"/>
</dbReference>